<dbReference type="EMBL" id="CP073355">
    <property type="protein sequence ID" value="URA09836.1"/>
    <property type="molecule type" value="Genomic_DNA"/>
</dbReference>
<dbReference type="Pfam" id="PF13155">
    <property type="entry name" value="Toprim_2"/>
    <property type="match status" value="1"/>
</dbReference>
<dbReference type="Pfam" id="PF08275">
    <property type="entry name" value="DNAG_N"/>
    <property type="match status" value="1"/>
</dbReference>
<evidence type="ECO:0000313" key="18">
    <source>
        <dbReference type="Proteomes" id="UP001056539"/>
    </source>
</evidence>
<keyword evidence="18" id="KW-1185">Reference proteome</keyword>
<dbReference type="GO" id="GO:1990077">
    <property type="term" value="C:primosome complex"/>
    <property type="evidence" value="ECO:0007669"/>
    <property type="project" value="UniProtKB-KW"/>
</dbReference>
<dbReference type="InterPro" id="IPR006171">
    <property type="entry name" value="TOPRIM_dom"/>
</dbReference>
<keyword evidence="6 12" id="KW-0479">Metal-binding</keyword>
<comment type="similarity">
    <text evidence="12 13">Belongs to the DnaG primase family.</text>
</comment>
<dbReference type="InterPro" id="IPR036977">
    <property type="entry name" value="DNA_primase_Znf_CHC2"/>
</dbReference>
<evidence type="ECO:0000256" key="9">
    <source>
        <dbReference type="ARBA" id="ARBA00022842"/>
    </source>
</evidence>
<keyword evidence="7 12" id="KW-0863">Zinc-finger</keyword>
<dbReference type="GO" id="GO:0006269">
    <property type="term" value="P:DNA replication, synthesis of primer"/>
    <property type="evidence" value="ECO:0007669"/>
    <property type="project" value="UniProtKB-UniRule"/>
</dbReference>
<evidence type="ECO:0000256" key="2">
    <source>
        <dbReference type="ARBA" id="ARBA00022515"/>
    </source>
</evidence>
<dbReference type="AlphaFoldDB" id="A0AAX3BCH8"/>
<dbReference type="Gene3D" id="3.40.1360.10">
    <property type="match status" value="1"/>
</dbReference>
<dbReference type="SUPFAM" id="SSF56731">
    <property type="entry name" value="DNA primase core"/>
    <property type="match status" value="1"/>
</dbReference>
<dbReference type="SMART" id="SM00493">
    <property type="entry name" value="TOPRIM"/>
    <property type="match status" value="1"/>
</dbReference>
<dbReference type="InterPro" id="IPR050219">
    <property type="entry name" value="DnaG_primase"/>
</dbReference>
<keyword evidence="2 12" id="KW-0639">Primosome</keyword>
<dbReference type="Proteomes" id="UP001056539">
    <property type="component" value="Chromosome"/>
</dbReference>
<keyword evidence="4 12" id="KW-0548">Nucleotidyltransferase</keyword>
<dbReference type="RefSeq" id="WP_271434969.1">
    <property type="nucleotide sequence ID" value="NZ_CP073355.1"/>
</dbReference>
<evidence type="ECO:0000256" key="4">
    <source>
        <dbReference type="ARBA" id="ARBA00022695"/>
    </source>
</evidence>
<dbReference type="GO" id="GO:0000428">
    <property type="term" value="C:DNA-directed RNA polymerase complex"/>
    <property type="evidence" value="ECO:0007669"/>
    <property type="project" value="UniProtKB-KW"/>
</dbReference>
<evidence type="ECO:0000256" key="14">
    <source>
        <dbReference type="PIRSR" id="PIRSR002811-1"/>
    </source>
</evidence>
<gene>
    <name evidence="12 17" type="primary">dnaG</name>
    <name evidence="17" type="ORF">KDW03_10180</name>
</gene>
<dbReference type="Gene3D" id="3.90.980.10">
    <property type="entry name" value="DNA primase, catalytic core, N-terminal domain"/>
    <property type="match status" value="1"/>
</dbReference>
<evidence type="ECO:0000256" key="12">
    <source>
        <dbReference type="HAMAP-Rule" id="MF_00974"/>
    </source>
</evidence>
<dbReference type="Gene3D" id="3.90.580.10">
    <property type="entry name" value="Zinc finger, CHC2-type domain"/>
    <property type="match status" value="1"/>
</dbReference>
<protein>
    <recommendedName>
        <fullName evidence="12 13">DNA primase</fullName>
        <ecNumber evidence="12">2.7.7.101</ecNumber>
    </recommendedName>
</protein>
<dbReference type="FunFam" id="3.40.1360.10:FF:000002">
    <property type="entry name" value="DNA primase"/>
    <property type="match status" value="1"/>
</dbReference>
<feature type="domain" description="Toprim" evidence="16">
    <location>
        <begin position="252"/>
        <end position="333"/>
    </location>
</feature>
<comment type="cofactor">
    <cofactor evidence="12 13 14">
        <name>Zn(2+)</name>
        <dbReference type="ChEBI" id="CHEBI:29105"/>
    </cofactor>
    <text evidence="12 13 14">Binds 1 zinc ion per monomer.</text>
</comment>
<comment type="domain">
    <text evidence="12">Contains an N-terminal zinc-binding domain, a central core domain that contains the primase activity, and a C-terminal DnaB-binding domain.</text>
</comment>
<dbReference type="PANTHER" id="PTHR30313:SF2">
    <property type="entry name" value="DNA PRIMASE"/>
    <property type="match status" value="1"/>
</dbReference>
<proteinExistence type="inferred from homology"/>
<keyword evidence="1 12" id="KW-0240">DNA-directed RNA polymerase</keyword>
<dbReference type="GO" id="GO:0003899">
    <property type="term" value="F:DNA-directed RNA polymerase activity"/>
    <property type="evidence" value="ECO:0007669"/>
    <property type="project" value="UniProtKB-UniRule"/>
</dbReference>
<name>A0AAX3BCH8_9SPIR</name>
<evidence type="ECO:0000256" key="13">
    <source>
        <dbReference type="PIRNR" id="PIRNR002811"/>
    </source>
</evidence>
<evidence type="ECO:0000256" key="3">
    <source>
        <dbReference type="ARBA" id="ARBA00022679"/>
    </source>
</evidence>
<dbReference type="GO" id="GO:0003677">
    <property type="term" value="F:DNA binding"/>
    <property type="evidence" value="ECO:0007669"/>
    <property type="project" value="UniProtKB-KW"/>
</dbReference>
<dbReference type="PROSITE" id="PS50880">
    <property type="entry name" value="TOPRIM"/>
    <property type="match status" value="1"/>
</dbReference>
<comment type="function">
    <text evidence="12 13">RNA polymerase that catalyzes the synthesis of short RNA molecules used as primers for DNA polymerase during DNA replication.</text>
</comment>
<dbReference type="SUPFAM" id="SSF57783">
    <property type="entry name" value="Zinc beta-ribbon"/>
    <property type="match status" value="1"/>
</dbReference>
<dbReference type="InterPro" id="IPR030846">
    <property type="entry name" value="DnaG_bac"/>
</dbReference>
<comment type="catalytic activity">
    <reaction evidence="12">
        <text>ssDNA + n NTP = ssDNA/pppN(pN)n-1 hybrid + (n-1) diphosphate.</text>
        <dbReference type="EC" id="2.7.7.101"/>
    </reaction>
</comment>
<keyword evidence="5 12" id="KW-0235">DNA replication</keyword>
<keyword evidence="10 12" id="KW-0238">DNA-binding</keyword>
<evidence type="ECO:0000256" key="8">
    <source>
        <dbReference type="ARBA" id="ARBA00022833"/>
    </source>
</evidence>
<evidence type="ECO:0000259" key="16">
    <source>
        <dbReference type="PROSITE" id="PS50880"/>
    </source>
</evidence>
<dbReference type="PANTHER" id="PTHR30313">
    <property type="entry name" value="DNA PRIMASE"/>
    <property type="match status" value="1"/>
</dbReference>
<feature type="coiled-coil region" evidence="15">
    <location>
        <begin position="565"/>
        <end position="592"/>
    </location>
</feature>
<dbReference type="InterPro" id="IPR002694">
    <property type="entry name" value="Znf_CHC2"/>
</dbReference>
<comment type="subunit">
    <text evidence="12">Monomer. Interacts with DnaB.</text>
</comment>
<keyword evidence="8 12" id="KW-0862">Zinc</keyword>
<dbReference type="GO" id="GO:0008270">
    <property type="term" value="F:zinc ion binding"/>
    <property type="evidence" value="ECO:0007669"/>
    <property type="project" value="UniProtKB-UniRule"/>
</dbReference>
<keyword evidence="3 12" id="KW-0808">Transferase</keyword>
<evidence type="ECO:0000256" key="7">
    <source>
        <dbReference type="ARBA" id="ARBA00022771"/>
    </source>
</evidence>
<dbReference type="NCBIfam" id="TIGR01391">
    <property type="entry name" value="dnaG"/>
    <property type="match status" value="1"/>
</dbReference>
<sequence length="595" mass="69516">MIPDHIKDKILSKVSLVDIMEREGIQFVRKGRQYMALCPFHKERTPSFSVNNEEGVYYCFGCHAKGNAITFLKEYKHLSFIEAMEYLARLANEDISLYLSGGTKSEERRQDYISFYQQAVDFYAKNLWSSKGEKAREYLFSRGLNEETIKKFRMGYSSDPREIGEYLHSRGFSYAQMVKWGLLGSYEHRDRFAGRILFPIYDREGYPIAFGGRIFGTTEGVKYLNSPETPWFKKSDVLYGFFHAKDTLVKEKKAILVEGYMDVLSLHQAGITSAVAPLGTALTEAHLQLLQRYVDKVILLFDGDSAGLQAASRSLDILIETNMESGVVILPQNMDPDEMILEKGKDAFLQFLEHEIQSPLQFKWMYIREYQLKEQPLNKHLEEMFQFLSKISQPVAQHEAIVSLAALVNLNPNILYEDFRRYLQKRKNFRGSSEQKDTLVALQQESVAEEYERTLLAMLIKFPDKTALEMIESMITPEMFTNERYREWFYYLIENKPTMAIMYEKVAEDDALCKKIAEPGEENVTPEKFMELIYTFYAYYVKRKSQECTLKLQQAQKQQADADWLKTLYTEKTHLEEELQKVRQILDELHQQVWQ</sequence>
<evidence type="ECO:0000256" key="5">
    <source>
        <dbReference type="ARBA" id="ARBA00022705"/>
    </source>
</evidence>
<dbReference type="PIRSF" id="PIRSF002811">
    <property type="entry name" value="DnaG"/>
    <property type="match status" value="1"/>
</dbReference>
<dbReference type="KEGG" id="taqu:KDW03_10180"/>
<reference evidence="17" key="1">
    <citation type="submission" date="2021-04" db="EMBL/GenBank/DDBJ databases">
        <authorList>
            <person name="Postec A."/>
        </authorList>
    </citation>
    <scope>NUCLEOTIDE SEQUENCE</scope>
    <source>
        <strain evidence="17">F1F22</strain>
    </source>
</reference>
<keyword evidence="11 12" id="KW-0804">Transcription</keyword>
<organism evidence="17 18">
    <name type="scientific">Thermospira aquatica</name>
    <dbReference type="NCBI Taxonomy" id="2828656"/>
    <lineage>
        <taxon>Bacteria</taxon>
        <taxon>Pseudomonadati</taxon>
        <taxon>Spirochaetota</taxon>
        <taxon>Spirochaetia</taxon>
        <taxon>Brevinematales</taxon>
        <taxon>Thermospiraceae</taxon>
        <taxon>Thermospira</taxon>
    </lineage>
</organism>
<accession>A0AAX3BCH8</accession>
<dbReference type="EC" id="2.7.7.101" evidence="12"/>
<dbReference type="InterPro" id="IPR006295">
    <property type="entry name" value="DNA_primase_DnaG"/>
</dbReference>
<dbReference type="InterPro" id="IPR034151">
    <property type="entry name" value="TOPRIM_DnaG_bac"/>
</dbReference>
<dbReference type="InterPro" id="IPR037068">
    <property type="entry name" value="DNA_primase_core_N_sf"/>
</dbReference>
<dbReference type="InterPro" id="IPR013264">
    <property type="entry name" value="DNAG_N"/>
</dbReference>
<evidence type="ECO:0000256" key="6">
    <source>
        <dbReference type="ARBA" id="ARBA00022723"/>
    </source>
</evidence>
<dbReference type="CDD" id="cd03364">
    <property type="entry name" value="TOPRIM_DnaG_primases"/>
    <property type="match status" value="1"/>
</dbReference>
<feature type="zinc finger region" description="CHC2-type" evidence="12 14">
    <location>
        <begin position="38"/>
        <end position="62"/>
    </location>
</feature>
<evidence type="ECO:0000256" key="10">
    <source>
        <dbReference type="ARBA" id="ARBA00023125"/>
    </source>
</evidence>
<dbReference type="Pfam" id="PF01807">
    <property type="entry name" value="Zn_ribbon_DnaG"/>
    <property type="match status" value="1"/>
</dbReference>
<keyword evidence="15" id="KW-0175">Coiled coil</keyword>
<evidence type="ECO:0000313" key="17">
    <source>
        <dbReference type="EMBL" id="URA09836.1"/>
    </source>
</evidence>
<evidence type="ECO:0000256" key="1">
    <source>
        <dbReference type="ARBA" id="ARBA00022478"/>
    </source>
</evidence>
<dbReference type="GO" id="GO:0005737">
    <property type="term" value="C:cytoplasm"/>
    <property type="evidence" value="ECO:0007669"/>
    <property type="project" value="TreeGrafter"/>
</dbReference>
<dbReference type="HAMAP" id="MF_00974">
    <property type="entry name" value="DNA_primase_DnaG"/>
    <property type="match status" value="1"/>
</dbReference>
<evidence type="ECO:0000256" key="11">
    <source>
        <dbReference type="ARBA" id="ARBA00023163"/>
    </source>
</evidence>
<reference evidence="17" key="2">
    <citation type="submission" date="2022-06" db="EMBL/GenBank/DDBJ databases">
        <title>Thermospira aquatica gen. nov., sp. nov.</title>
        <authorList>
            <person name="Ben Ali Gam Z."/>
            <person name="Labat M."/>
        </authorList>
    </citation>
    <scope>NUCLEOTIDE SEQUENCE</scope>
    <source>
        <strain evidence="17">F1F22</strain>
    </source>
</reference>
<keyword evidence="9" id="KW-0460">Magnesium</keyword>
<evidence type="ECO:0000256" key="15">
    <source>
        <dbReference type="SAM" id="Coils"/>
    </source>
</evidence>
<dbReference type="SMART" id="SM00400">
    <property type="entry name" value="ZnF_CHCC"/>
    <property type="match status" value="1"/>
</dbReference>